<dbReference type="InterPro" id="IPR003859">
    <property type="entry name" value="Galactosyl_T"/>
</dbReference>
<gene>
    <name evidence="13" type="ORF">CAOG_008151</name>
</gene>
<evidence type="ECO:0000313" key="13">
    <source>
        <dbReference type="EMBL" id="KJE98139.1"/>
    </source>
</evidence>
<evidence type="ECO:0000256" key="9">
    <source>
        <dbReference type="ARBA" id="ARBA00023136"/>
    </source>
</evidence>
<dbReference type="Gene3D" id="3.90.550.10">
    <property type="entry name" value="Spore Coat Polysaccharide Biosynthesis Protein SpsA, Chain A"/>
    <property type="match status" value="1"/>
</dbReference>
<dbReference type="InParanoid" id="A0A0D2X5N9"/>
<dbReference type="UniPathway" id="UPA00378"/>
<evidence type="ECO:0000256" key="7">
    <source>
        <dbReference type="ARBA" id="ARBA00022968"/>
    </source>
</evidence>
<dbReference type="eggNOG" id="KOG3917">
    <property type="taxonomic scope" value="Eukaryota"/>
</dbReference>
<keyword evidence="5 13" id="KW-0808">Transferase</keyword>
<keyword evidence="8" id="KW-1133">Transmembrane helix</keyword>
<protein>
    <submittedName>
        <fullName evidence="13">Beta1,4-galactosyltransferase 7</fullName>
    </submittedName>
</protein>
<name>A0A0D2X5N9_CAPO3</name>
<evidence type="ECO:0000256" key="4">
    <source>
        <dbReference type="ARBA" id="ARBA00022676"/>
    </source>
</evidence>
<dbReference type="Proteomes" id="UP000008743">
    <property type="component" value="Unassembled WGS sequence"/>
</dbReference>
<dbReference type="GO" id="GO:0005975">
    <property type="term" value="P:carbohydrate metabolic process"/>
    <property type="evidence" value="ECO:0007669"/>
    <property type="project" value="InterPro"/>
</dbReference>
<dbReference type="GO" id="GO:0005794">
    <property type="term" value="C:Golgi apparatus"/>
    <property type="evidence" value="ECO:0007669"/>
    <property type="project" value="TreeGrafter"/>
</dbReference>
<evidence type="ECO:0000256" key="8">
    <source>
        <dbReference type="ARBA" id="ARBA00022989"/>
    </source>
</evidence>
<dbReference type="SUPFAM" id="SSF53448">
    <property type="entry name" value="Nucleotide-diphospho-sugar transferases"/>
    <property type="match status" value="2"/>
</dbReference>
<keyword evidence="10" id="KW-0325">Glycoprotein</keyword>
<dbReference type="AlphaFoldDB" id="A0A0D2X5N9"/>
<dbReference type="PRINTS" id="PR02050">
    <property type="entry name" value="B14GALTRFASE"/>
</dbReference>
<proteinExistence type="inferred from homology"/>
<dbReference type="Pfam" id="PF13733">
    <property type="entry name" value="Glyco_transf_7N"/>
    <property type="match status" value="1"/>
</dbReference>
<keyword evidence="4 13" id="KW-0328">Glycosyltransferase</keyword>
<sequence>MVRLPTKLLRHHLPAATLLLLLVGLSVALLDAWRRVDELQQELALASRSPLAGAAGTEQDVAALLEQDTDARRSGVVLADQSAVCGVTGTKLAQPQHHLAVVIPFRDRHDELMAIIPALSRFLTRQQVGFTIWIVNQVDGLRFNRGALINVGFLYATGRRVWPGFPPILGGGKDNPADVGIPPGEKGGGRTESPALNPLFAEPASGCRPKVATYFAMHDVDLIPLHSLLRYFYPGSDKRAYHVSPPHLHPKYHYRDFVGGILIASNGLFNAINGMSNNFWGWGREDDELFKRLQEAEVVIAAPDVKIAPEQAFRHNHDNRRVRDRNYTREQVEMLRQRDSVSGLNSVLFNTTAGRRLSVDGWPAFVIDVELQCNIATTPWCLQKSS</sequence>
<dbReference type="PhylomeDB" id="A0A0D2X5N9"/>
<dbReference type="PANTHER" id="PTHR19300:SF30">
    <property type="entry name" value="BETA-1,4-GALACTOSYLTRANSFERASE 7"/>
    <property type="match status" value="1"/>
</dbReference>
<comment type="subcellular location">
    <subcellularLocation>
        <location evidence="1">Membrane</location>
        <topology evidence="1">Single-pass type II membrane protein</topology>
    </subcellularLocation>
</comment>
<evidence type="ECO:0000256" key="2">
    <source>
        <dbReference type="ARBA" id="ARBA00004922"/>
    </source>
</evidence>
<accession>A0A0D2X5N9</accession>
<feature type="domain" description="Galactosyltransferase N-terminal" evidence="12">
    <location>
        <begin position="93"/>
        <end position="162"/>
    </location>
</feature>
<comment type="similarity">
    <text evidence="3">Belongs to the glycosyltransferase 7 family.</text>
</comment>
<feature type="domain" description="Galactosyltransferase C-terminal" evidence="11">
    <location>
        <begin position="241"/>
        <end position="315"/>
    </location>
</feature>
<keyword evidence="6" id="KW-0812">Transmembrane</keyword>
<keyword evidence="7" id="KW-0735">Signal-anchor</keyword>
<dbReference type="EMBL" id="KE346376">
    <property type="protein sequence ID" value="KJE98139.1"/>
    <property type="molecule type" value="Genomic_DNA"/>
</dbReference>
<organism evidence="13 14">
    <name type="scientific">Capsaspora owczarzaki (strain ATCC 30864)</name>
    <dbReference type="NCBI Taxonomy" id="595528"/>
    <lineage>
        <taxon>Eukaryota</taxon>
        <taxon>Filasterea</taxon>
        <taxon>Capsaspora</taxon>
    </lineage>
</organism>
<dbReference type="InterPro" id="IPR027791">
    <property type="entry name" value="Galactosyl_T_C"/>
</dbReference>
<keyword evidence="14" id="KW-1185">Reference proteome</keyword>
<dbReference type="PANTHER" id="PTHR19300">
    <property type="entry name" value="BETA-1,4-GALACTOSYLTRANSFERASE"/>
    <property type="match status" value="1"/>
</dbReference>
<dbReference type="OrthoDB" id="30289at2759"/>
<dbReference type="GO" id="GO:0030166">
    <property type="term" value="P:proteoglycan biosynthetic process"/>
    <property type="evidence" value="ECO:0007669"/>
    <property type="project" value="TreeGrafter"/>
</dbReference>
<evidence type="ECO:0000313" key="14">
    <source>
        <dbReference type="Proteomes" id="UP000008743"/>
    </source>
</evidence>
<evidence type="ECO:0000256" key="1">
    <source>
        <dbReference type="ARBA" id="ARBA00004606"/>
    </source>
</evidence>
<evidence type="ECO:0000256" key="3">
    <source>
        <dbReference type="ARBA" id="ARBA00005735"/>
    </source>
</evidence>
<keyword evidence="9" id="KW-0472">Membrane</keyword>
<evidence type="ECO:0000259" key="11">
    <source>
        <dbReference type="Pfam" id="PF02709"/>
    </source>
</evidence>
<evidence type="ECO:0000259" key="12">
    <source>
        <dbReference type="Pfam" id="PF13733"/>
    </source>
</evidence>
<reference evidence="14" key="1">
    <citation type="submission" date="2011-02" db="EMBL/GenBank/DDBJ databases">
        <title>The Genome Sequence of Capsaspora owczarzaki ATCC 30864.</title>
        <authorList>
            <person name="Russ C."/>
            <person name="Cuomo C."/>
            <person name="Burger G."/>
            <person name="Gray M.W."/>
            <person name="Holland P.W.H."/>
            <person name="King N."/>
            <person name="Lang F.B.F."/>
            <person name="Roger A.J."/>
            <person name="Ruiz-Trillo I."/>
            <person name="Young S.K."/>
            <person name="Zeng Q."/>
            <person name="Gargeya S."/>
            <person name="Alvarado L."/>
            <person name="Berlin A."/>
            <person name="Chapman S.B."/>
            <person name="Chen Z."/>
            <person name="Freedman E."/>
            <person name="Gellesch M."/>
            <person name="Goldberg J."/>
            <person name="Griggs A."/>
            <person name="Gujja S."/>
            <person name="Heilman E."/>
            <person name="Heiman D."/>
            <person name="Howarth C."/>
            <person name="Mehta T."/>
            <person name="Neiman D."/>
            <person name="Pearson M."/>
            <person name="Roberts A."/>
            <person name="Saif S."/>
            <person name="Shea T."/>
            <person name="Shenoy N."/>
            <person name="Sisk P."/>
            <person name="Stolte C."/>
            <person name="Sykes S."/>
            <person name="White J."/>
            <person name="Yandava C."/>
            <person name="Haas B."/>
            <person name="Nusbaum C."/>
            <person name="Birren B."/>
        </authorList>
    </citation>
    <scope>NUCLEOTIDE SEQUENCE</scope>
    <source>
        <strain evidence="14">ATCC 30864</strain>
    </source>
</reference>
<evidence type="ECO:0000256" key="5">
    <source>
        <dbReference type="ARBA" id="ARBA00022679"/>
    </source>
</evidence>
<dbReference type="InterPro" id="IPR029044">
    <property type="entry name" value="Nucleotide-diphossugar_trans"/>
</dbReference>
<comment type="pathway">
    <text evidence="2">Protein modification; protein glycosylation.</text>
</comment>
<dbReference type="STRING" id="595528.A0A0D2X5N9"/>
<dbReference type="RefSeq" id="XP_004342752.1">
    <property type="nucleotide sequence ID" value="XM_004342703.2"/>
</dbReference>
<dbReference type="InterPro" id="IPR027995">
    <property type="entry name" value="Galactosyl_T_N"/>
</dbReference>
<evidence type="ECO:0000256" key="6">
    <source>
        <dbReference type="ARBA" id="ARBA00022692"/>
    </source>
</evidence>
<dbReference type="Pfam" id="PF02709">
    <property type="entry name" value="Glyco_transf_7C"/>
    <property type="match status" value="1"/>
</dbReference>
<dbReference type="GO" id="GO:0046525">
    <property type="term" value="F:xylosylprotein 4-beta-galactosyltransferase activity"/>
    <property type="evidence" value="ECO:0007669"/>
    <property type="project" value="TreeGrafter"/>
</dbReference>
<dbReference type="GO" id="GO:0016020">
    <property type="term" value="C:membrane"/>
    <property type="evidence" value="ECO:0007669"/>
    <property type="project" value="UniProtKB-SubCell"/>
</dbReference>
<evidence type="ECO:0000256" key="10">
    <source>
        <dbReference type="ARBA" id="ARBA00023180"/>
    </source>
</evidence>